<accession>A0A2A5JLC6</accession>
<dbReference type="Proteomes" id="UP000228621">
    <property type="component" value="Unassembled WGS sequence"/>
</dbReference>
<dbReference type="EMBL" id="NKHF01000089">
    <property type="protein sequence ID" value="PCK30254.1"/>
    <property type="molecule type" value="Genomic_DNA"/>
</dbReference>
<evidence type="ECO:0008006" key="4">
    <source>
        <dbReference type="Google" id="ProtNLM"/>
    </source>
</evidence>
<proteinExistence type="predicted"/>
<evidence type="ECO:0000313" key="3">
    <source>
        <dbReference type="Proteomes" id="UP000228621"/>
    </source>
</evidence>
<dbReference type="AlphaFoldDB" id="A0A2A5JLC6"/>
<organism evidence="2 3">
    <name type="scientific">Pseudoalteromonas piscicida</name>
    <dbReference type="NCBI Taxonomy" id="43662"/>
    <lineage>
        <taxon>Bacteria</taxon>
        <taxon>Pseudomonadati</taxon>
        <taxon>Pseudomonadota</taxon>
        <taxon>Gammaproteobacteria</taxon>
        <taxon>Alteromonadales</taxon>
        <taxon>Pseudoalteromonadaceae</taxon>
        <taxon>Pseudoalteromonas</taxon>
    </lineage>
</organism>
<name>A0A2A5JLC6_PSEO7</name>
<sequence length="148" mass="16796">MMKKQGAMAFLLLALTACSSNFQLPTSSTTPVVVGELDKTLYLRGDFTLWDAEPQYRMEETQPGVYATKARFMSPGKVYEFKIADEQWSEGYNCGYKSEGQLSLGQPLAADCNTVYNYFSFKPSKKGWYEIRLDYRNPRAPKVVIVKS</sequence>
<feature type="signal peptide" evidence="1">
    <location>
        <begin position="1"/>
        <end position="22"/>
    </location>
</feature>
<dbReference type="OrthoDB" id="6196650at2"/>
<reference evidence="3" key="1">
    <citation type="journal article" date="2019" name="Genome Announc.">
        <title>Draft Genome Sequence of Pseudoalteromonas piscicida Strain 36Y ROTHPW, an Hypersaline Seawater Isolate from the South Coast of Sonora, Mexico.</title>
        <authorList>
            <person name="Sanchez-Diaz R."/>
            <person name="Molina-Garza Z.J."/>
            <person name="Cruz-Suarez L.E."/>
            <person name="Selvin J."/>
            <person name="Kiran G.S."/>
            <person name="Ibarra-Gamez J.C."/>
            <person name="Gomez-Gil B."/>
            <person name="Galaviz-Silva L."/>
        </authorList>
    </citation>
    <scope>NUCLEOTIDE SEQUENCE [LARGE SCALE GENOMIC DNA]</scope>
    <source>
        <strain evidence="3">36Y_RITHPW</strain>
    </source>
</reference>
<evidence type="ECO:0000313" key="2">
    <source>
        <dbReference type="EMBL" id="PCK30254.1"/>
    </source>
</evidence>
<keyword evidence="1" id="KW-0732">Signal</keyword>
<dbReference type="PROSITE" id="PS51257">
    <property type="entry name" value="PROKAR_LIPOPROTEIN"/>
    <property type="match status" value="1"/>
</dbReference>
<keyword evidence="3" id="KW-1185">Reference proteome</keyword>
<feature type="chain" id="PRO_5012743398" description="Pullulanase" evidence="1">
    <location>
        <begin position="23"/>
        <end position="148"/>
    </location>
</feature>
<evidence type="ECO:0000256" key="1">
    <source>
        <dbReference type="SAM" id="SignalP"/>
    </source>
</evidence>
<gene>
    <name evidence="2" type="ORF">CEX98_18270</name>
</gene>
<comment type="caution">
    <text evidence="2">The sequence shown here is derived from an EMBL/GenBank/DDBJ whole genome shotgun (WGS) entry which is preliminary data.</text>
</comment>
<dbReference type="Gene3D" id="2.60.40.3620">
    <property type="match status" value="1"/>
</dbReference>
<protein>
    <recommendedName>
        <fullName evidence="4">Pullulanase</fullName>
    </recommendedName>
</protein>
<dbReference type="RefSeq" id="WP_099643458.1">
    <property type="nucleotide sequence ID" value="NZ_NKHF01000089.1"/>
</dbReference>